<protein>
    <recommendedName>
        <fullName evidence="4">Transmembrane protein</fullName>
    </recommendedName>
</protein>
<comment type="caution">
    <text evidence="2">The sequence shown here is derived from an EMBL/GenBank/DDBJ whole genome shotgun (WGS) entry which is preliminary data.</text>
</comment>
<reference evidence="2 3" key="1">
    <citation type="submission" date="2023-03" db="EMBL/GenBank/DDBJ databases">
        <title>High recombination rates correlate with genetic variation in Cardiocondyla obscurior ants.</title>
        <authorList>
            <person name="Errbii M."/>
        </authorList>
    </citation>
    <scope>NUCLEOTIDE SEQUENCE [LARGE SCALE GENOMIC DNA]</scope>
    <source>
        <strain evidence="2">Alpha-2009</strain>
        <tissue evidence="2">Whole body</tissue>
    </source>
</reference>
<dbReference type="Proteomes" id="UP001430953">
    <property type="component" value="Unassembled WGS sequence"/>
</dbReference>
<evidence type="ECO:0000313" key="2">
    <source>
        <dbReference type="EMBL" id="KAL0109792.1"/>
    </source>
</evidence>
<organism evidence="2 3">
    <name type="scientific">Cardiocondyla obscurior</name>
    <dbReference type="NCBI Taxonomy" id="286306"/>
    <lineage>
        <taxon>Eukaryota</taxon>
        <taxon>Metazoa</taxon>
        <taxon>Ecdysozoa</taxon>
        <taxon>Arthropoda</taxon>
        <taxon>Hexapoda</taxon>
        <taxon>Insecta</taxon>
        <taxon>Pterygota</taxon>
        <taxon>Neoptera</taxon>
        <taxon>Endopterygota</taxon>
        <taxon>Hymenoptera</taxon>
        <taxon>Apocrita</taxon>
        <taxon>Aculeata</taxon>
        <taxon>Formicoidea</taxon>
        <taxon>Formicidae</taxon>
        <taxon>Myrmicinae</taxon>
        <taxon>Cardiocondyla</taxon>
    </lineage>
</organism>
<feature type="transmembrane region" description="Helical" evidence="1">
    <location>
        <begin position="21"/>
        <end position="44"/>
    </location>
</feature>
<feature type="transmembrane region" description="Helical" evidence="1">
    <location>
        <begin position="64"/>
        <end position="83"/>
    </location>
</feature>
<dbReference type="AlphaFoldDB" id="A0AAW2F6J7"/>
<evidence type="ECO:0008006" key="4">
    <source>
        <dbReference type="Google" id="ProtNLM"/>
    </source>
</evidence>
<dbReference type="EMBL" id="JADYXP020000014">
    <property type="protein sequence ID" value="KAL0109792.1"/>
    <property type="molecule type" value="Genomic_DNA"/>
</dbReference>
<evidence type="ECO:0000313" key="3">
    <source>
        <dbReference type="Proteomes" id="UP001430953"/>
    </source>
</evidence>
<keyword evidence="1" id="KW-1133">Transmembrane helix</keyword>
<keyword evidence="1" id="KW-0472">Membrane</keyword>
<proteinExistence type="predicted"/>
<accession>A0AAW2F6J7</accession>
<gene>
    <name evidence="2" type="ORF">PUN28_013455</name>
</gene>
<evidence type="ECO:0000256" key="1">
    <source>
        <dbReference type="SAM" id="Phobius"/>
    </source>
</evidence>
<keyword evidence="3" id="KW-1185">Reference proteome</keyword>
<keyword evidence="1" id="KW-0812">Transmembrane</keyword>
<sequence>MHPVIDIETRLSLHIHIRTYVYIHILPILLLVISPLSTLVSVSVSLIIGKELRKSSRPLLTERASRIFLCAINAFLILYLLYLKEKKKKKKRKETNYRVAVTFDDYVLTRKTGKYKSLSCFGWVEKSVVKIDARLPCKLHIGVQLSCVAVTRIPSDNHILLLK</sequence>
<name>A0AAW2F6J7_9HYME</name>